<keyword evidence="1" id="KW-0472">Membrane</keyword>
<evidence type="ECO:0000313" key="2">
    <source>
        <dbReference type="EMBL" id="KAK4451387.1"/>
    </source>
</evidence>
<gene>
    <name evidence="2" type="ORF">QBC34DRAFT_493069</name>
</gene>
<keyword evidence="1" id="KW-0812">Transmembrane</keyword>
<dbReference type="PANTHER" id="PTHR35394:SF5">
    <property type="entry name" value="DUF3176 DOMAIN-CONTAINING PROTEIN"/>
    <property type="match status" value="1"/>
</dbReference>
<reference evidence="2" key="1">
    <citation type="journal article" date="2023" name="Mol. Phylogenet. Evol.">
        <title>Genome-scale phylogeny and comparative genomics of the fungal order Sordariales.</title>
        <authorList>
            <person name="Hensen N."/>
            <person name="Bonometti L."/>
            <person name="Westerberg I."/>
            <person name="Brannstrom I.O."/>
            <person name="Guillou S."/>
            <person name="Cros-Aarteil S."/>
            <person name="Calhoun S."/>
            <person name="Haridas S."/>
            <person name="Kuo A."/>
            <person name="Mondo S."/>
            <person name="Pangilinan J."/>
            <person name="Riley R."/>
            <person name="LaButti K."/>
            <person name="Andreopoulos B."/>
            <person name="Lipzen A."/>
            <person name="Chen C."/>
            <person name="Yan M."/>
            <person name="Daum C."/>
            <person name="Ng V."/>
            <person name="Clum A."/>
            <person name="Steindorff A."/>
            <person name="Ohm R.A."/>
            <person name="Martin F."/>
            <person name="Silar P."/>
            <person name="Natvig D.O."/>
            <person name="Lalanne C."/>
            <person name="Gautier V."/>
            <person name="Ament-Velasquez S.L."/>
            <person name="Kruys A."/>
            <person name="Hutchinson M.I."/>
            <person name="Powell A.J."/>
            <person name="Barry K."/>
            <person name="Miller A.N."/>
            <person name="Grigoriev I.V."/>
            <person name="Debuchy R."/>
            <person name="Gladieux P."/>
            <person name="Hiltunen Thoren M."/>
            <person name="Johannesson H."/>
        </authorList>
    </citation>
    <scope>NUCLEOTIDE SEQUENCE</scope>
    <source>
        <strain evidence="2">PSN243</strain>
    </source>
</reference>
<dbReference type="PANTHER" id="PTHR35394">
    <property type="entry name" value="DUF3176 DOMAIN-CONTAINING PROTEIN"/>
    <property type="match status" value="1"/>
</dbReference>
<evidence type="ECO:0000256" key="1">
    <source>
        <dbReference type="SAM" id="Phobius"/>
    </source>
</evidence>
<sequence>MGNRPDDGQLPLWIRTWAPEILSLTLSICLVATIVGILQAYDGKPQPDLGPTLTLNGLIQFIATIAQFTFSYPLARGLGQLKWLWFLPRKPHPLRDFEAYDDACRGSWGSLKLAFRLRGGSGIRDRLLTQVAALVLASAILNGPFTQQALVFDTSIESPSLNGTATLTRVSTMSRSVDGSVSIDDLGNIAMRSAIFHAAQATTDRFRPHIMPLAPNCTTARCEWEPYNTLGICGKLVNLTATNLTGTRYHREWTLATIEQYLNNTFIGMPEAQDPEIQATLTALLEPMRYVSIYSHLDPSVQLPEDLMKAASAELIVAYSDDGNIDMVTSARFSNIDKFKFLAMQFFYCTRTFQTRVIDGVPETKELGRAIQVVSSTVRTVNPAWNEDMRTPPEGLRFESPCPSIVKNQTLVLAPPPASGRDGETFTIDACTGLLASGELIGSSNGMGLYVDKAGYVANIGILSTPVGLALQGGLGSQPGPLDQATQWSNMELLVNNIADSLTNMLREAGPSFVGNEDGILEGIAYAQLPLIRVRWGWLVLAMVQVVLCAIILGIVIHITSKTDVEARKDSSIAALCALDSSVKEKLGPWMNMKGAKSGSALLKVRLEKTEEGYQLCLVDESKPP</sequence>
<feature type="transmembrane region" description="Helical" evidence="1">
    <location>
        <begin position="21"/>
        <end position="41"/>
    </location>
</feature>
<feature type="transmembrane region" description="Helical" evidence="1">
    <location>
        <begin position="536"/>
        <end position="559"/>
    </location>
</feature>
<dbReference type="AlphaFoldDB" id="A0AAV9GVI8"/>
<dbReference type="EMBL" id="MU865928">
    <property type="protein sequence ID" value="KAK4451387.1"/>
    <property type="molecule type" value="Genomic_DNA"/>
</dbReference>
<organism evidence="2 3">
    <name type="scientific">Podospora aff. communis PSN243</name>
    <dbReference type="NCBI Taxonomy" id="3040156"/>
    <lineage>
        <taxon>Eukaryota</taxon>
        <taxon>Fungi</taxon>
        <taxon>Dikarya</taxon>
        <taxon>Ascomycota</taxon>
        <taxon>Pezizomycotina</taxon>
        <taxon>Sordariomycetes</taxon>
        <taxon>Sordariomycetidae</taxon>
        <taxon>Sordariales</taxon>
        <taxon>Podosporaceae</taxon>
        <taxon>Podospora</taxon>
    </lineage>
</organism>
<comment type="caution">
    <text evidence="2">The sequence shown here is derived from an EMBL/GenBank/DDBJ whole genome shotgun (WGS) entry which is preliminary data.</text>
</comment>
<reference evidence="2" key="2">
    <citation type="submission" date="2023-05" db="EMBL/GenBank/DDBJ databases">
        <authorList>
            <consortium name="Lawrence Berkeley National Laboratory"/>
            <person name="Steindorff A."/>
            <person name="Hensen N."/>
            <person name="Bonometti L."/>
            <person name="Westerberg I."/>
            <person name="Brannstrom I.O."/>
            <person name="Guillou S."/>
            <person name="Cros-Aarteil S."/>
            <person name="Calhoun S."/>
            <person name="Haridas S."/>
            <person name="Kuo A."/>
            <person name="Mondo S."/>
            <person name="Pangilinan J."/>
            <person name="Riley R."/>
            <person name="Labutti K."/>
            <person name="Andreopoulos B."/>
            <person name="Lipzen A."/>
            <person name="Chen C."/>
            <person name="Yanf M."/>
            <person name="Daum C."/>
            <person name="Ng V."/>
            <person name="Clum A."/>
            <person name="Ohm R."/>
            <person name="Martin F."/>
            <person name="Silar P."/>
            <person name="Natvig D."/>
            <person name="Lalanne C."/>
            <person name="Gautier V."/>
            <person name="Ament-Velasquez S.L."/>
            <person name="Kruys A."/>
            <person name="Hutchinson M.I."/>
            <person name="Powell A.J."/>
            <person name="Barry K."/>
            <person name="Miller A.N."/>
            <person name="Grigoriev I.V."/>
            <person name="Debuchy R."/>
            <person name="Gladieux P."/>
            <person name="Thoren M.H."/>
            <person name="Johannesson H."/>
        </authorList>
    </citation>
    <scope>NUCLEOTIDE SEQUENCE</scope>
    <source>
        <strain evidence="2">PSN243</strain>
    </source>
</reference>
<keyword evidence="1" id="KW-1133">Transmembrane helix</keyword>
<name>A0AAV9GVI8_9PEZI</name>
<dbReference type="Pfam" id="PF11374">
    <property type="entry name" value="DUF3176"/>
    <property type="match status" value="1"/>
</dbReference>
<proteinExistence type="predicted"/>
<dbReference type="InterPro" id="IPR021514">
    <property type="entry name" value="DUF3176"/>
</dbReference>
<evidence type="ECO:0000313" key="3">
    <source>
        <dbReference type="Proteomes" id="UP001321760"/>
    </source>
</evidence>
<keyword evidence="3" id="KW-1185">Reference proteome</keyword>
<protein>
    <submittedName>
        <fullName evidence="2">Uncharacterized protein</fullName>
    </submittedName>
</protein>
<accession>A0AAV9GVI8</accession>
<dbReference type="Proteomes" id="UP001321760">
    <property type="component" value="Unassembled WGS sequence"/>
</dbReference>